<proteinExistence type="predicted"/>
<dbReference type="PANTHER" id="PTHR22904:SF523">
    <property type="entry name" value="STRESS-INDUCED-PHOSPHOPROTEIN 1"/>
    <property type="match status" value="1"/>
</dbReference>
<dbReference type="Gene3D" id="1.25.40.10">
    <property type="entry name" value="Tetratricopeptide repeat domain"/>
    <property type="match status" value="1"/>
</dbReference>
<evidence type="ECO:0000256" key="4">
    <source>
        <dbReference type="SAM" id="Phobius"/>
    </source>
</evidence>
<dbReference type="EMBL" id="CABPRJ010001983">
    <property type="protein sequence ID" value="VVC42710.1"/>
    <property type="molecule type" value="Genomic_DNA"/>
</dbReference>
<dbReference type="PROSITE" id="PS50005">
    <property type="entry name" value="TPR"/>
    <property type="match status" value="1"/>
</dbReference>
<dbReference type="SUPFAM" id="SSF48452">
    <property type="entry name" value="TPR-like"/>
    <property type="match status" value="1"/>
</dbReference>
<gene>
    <name evidence="5" type="ORF">CINCED_3A003463</name>
</gene>
<name>A0A5E4NG63_9HEMI</name>
<dbReference type="GO" id="GO:0051879">
    <property type="term" value="F:Hsp90 protein binding"/>
    <property type="evidence" value="ECO:0007669"/>
    <property type="project" value="TreeGrafter"/>
</dbReference>
<keyword evidence="4" id="KW-0812">Transmembrane</keyword>
<keyword evidence="4" id="KW-1133">Transmembrane helix</keyword>
<feature type="transmembrane region" description="Helical" evidence="4">
    <location>
        <begin position="20"/>
        <end position="40"/>
    </location>
</feature>
<evidence type="ECO:0000313" key="6">
    <source>
        <dbReference type="Proteomes" id="UP000325440"/>
    </source>
</evidence>
<protein>
    <submittedName>
        <fullName evidence="5">Tetratricopeptide repeat,Tetratricopeptide repeat-containing domain,Tetratricopeptide-like helical</fullName>
    </submittedName>
</protein>
<keyword evidence="4" id="KW-0472">Membrane</keyword>
<reference evidence="5 6" key="1">
    <citation type="submission" date="2019-08" db="EMBL/GenBank/DDBJ databases">
        <authorList>
            <person name="Alioto T."/>
            <person name="Alioto T."/>
            <person name="Gomez Garrido J."/>
        </authorList>
    </citation>
    <scope>NUCLEOTIDE SEQUENCE [LARGE SCALE GENOMIC DNA]</scope>
</reference>
<keyword evidence="6" id="KW-1185">Reference proteome</keyword>
<sequence>MPAQCTRFLLNLMNQCKLRFSVYVPYFAVGLGVVLIYYKYKNGSTNSNSSQPPNELNEAELQAPLKEEAAKEKIKMLDYINLGNSSLEMGSYEDAIEYYTKYLLLCPQSDRLLSAHVFHSRATAYYNMNLLKECLADCDKVLEFLPTNKDTLFLRARVLMGMKNLKLAAEDATVFLLTKDNMLHSNEDITYAFFVITAFDEETIQNFRDTKDSNLLLIKQIKEITNYKESFIDETLNAVDPKVLDKELIKTNIMASIKILSKFMDKYNADTKRCDPSDIIKLMHFIKLQLKAAIRLKLIHETN</sequence>
<evidence type="ECO:0000256" key="3">
    <source>
        <dbReference type="PROSITE-ProRule" id="PRU00339"/>
    </source>
</evidence>
<dbReference type="InterPro" id="IPR019734">
    <property type="entry name" value="TPR_rpt"/>
</dbReference>
<dbReference type="InterPro" id="IPR011990">
    <property type="entry name" value="TPR-like_helical_dom_sf"/>
</dbReference>
<organism evidence="5 6">
    <name type="scientific">Cinara cedri</name>
    <dbReference type="NCBI Taxonomy" id="506608"/>
    <lineage>
        <taxon>Eukaryota</taxon>
        <taxon>Metazoa</taxon>
        <taxon>Ecdysozoa</taxon>
        <taxon>Arthropoda</taxon>
        <taxon>Hexapoda</taxon>
        <taxon>Insecta</taxon>
        <taxon>Pterygota</taxon>
        <taxon>Neoptera</taxon>
        <taxon>Paraneoptera</taxon>
        <taxon>Hemiptera</taxon>
        <taxon>Sternorrhyncha</taxon>
        <taxon>Aphidomorpha</taxon>
        <taxon>Aphidoidea</taxon>
        <taxon>Aphididae</taxon>
        <taxon>Lachninae</taxon>
        <taxon>Cinara</taxon>
    </lineage>
</organism>
<dbReference type="PANTHER" id="PTHR22904">
    <property type="entry name" value="TPR REPEAT CONTAINING PROTEIN"/>
    <property type="match status" value="1"/>
</dbReference>
<dbReference type="AlphaFoldDB" id="A0A5E4NG63"/>
<dbReference type="Pfam" id="PF13181">
    <property type="entry name" value="TPR_8"/>
    <property type="match status" value="1"/>
</dbReference>
<evidence type="ECO:0000313" key="5">
    <source>
        <dbReference type="EMBL" id="VVC42710.1"/>
    </source>
</evidence>
<dbReference type="SMART" id="SM00028">
    <property type="entry name" value="TPR"/>
    <property type="match status" value="2"/>
</dbReference>
<dbReference type="OrthoDB" id="2942533at2759"/>
<accession>A0A5E4NG63</accession>
<feature type="repeat" description="TPR" evidence="3">
    <location>
        <begin position="76"/>
        <end position="109"/>
    </location>
</feature>
<evidence type="ECO:0000256" key="2">
    <source>
        <dbReference type="ARBA" id="ARBA00022803"/>
    </source>
</evidence>
<evidence type="ECO:0000256" key="1">
    <source>
        <dbReference type="ARBA" id="ARBA00022737"/>
    </source>
</evidence>
<keyword evidence="1" id="KW-0677">Repeat</keyword>
<keyword evidence="2 3" id="KW-0802">TPR repeat</keyword>
<dbReference type="Proteomes" id="UP000325440">
    <property type="component" value="Unassembled WGS sequence"/>
</dbReference>